<feature type="signal peptide" evidence="2">
    <location>
        <begin position="1"/>
        <end position="25"/>
    </location>
</feature>
<feature type="chain" id="PRO_5045613736" description="DUF2330 domain-containing protein" evidence="2">
    <location>
        <begin position="26"/>
        <end position="464"/>
    </location>
</feature>
<gene>
    <name evidence="3" type="ORF">ACFO4R_09435</name>
</gene>
<keyword evidence="4" id="KW-1185">Reference proteome</keyword>
<protein>
    <recommendedName>
        <fullName evidence="5">DUF2330 domain-containing protein</fullName>
    </recommendedName>
</protein>
<name>A0ABV9QM74_9FIRM</name>
<keyword evidence="1" id="KW-0812">Transmembrane</keyword>
<dbReference type="EMBL" id="JBHSHL010000043">
    <property type="protein sequence ID" value="MFC4805303.1"/>
    <property type="molecule type" value="Genomic_DNA"/>
</dbReference>
<organism evidence="3 4">
    <name type="scientific">Filifactor villosus</name>
    <dbReference type="NCBI Taxonomy" id="29374"/>
    <lineage>
        <taxon>Bacteria</taxon>
        <taxon>Bacillati</taxon>
        <taxon>Bacillota</taxon>
        <taxon>Clostridia</taxon>
        <taxon>Peptostreptococcales</taxon>
        <taxon>Filifactoraceae</taxon>
        <taxon>Filifactor</taxon>
    </lineage>
</organism>
<evidence type="ECO:0000256" key="2">
    <source>
        <dbReference type="SAM" id="SignalP"/>
    </source>
</evidence>
<keyword evidence="1" id="KW-1133">Transmembrane helix</keyword>
<keyword evidence="1" id="KW-0472">Membrane</keyword>
<keyword evidence="2" id="KW-0732">Signal</keyword>
<reference evidence="4" key="1">
    <citation type="journal article" date="2019" name="Int. J. Syst. Evol. Microbiol.">
        <title>The Global Catalogue of Microorganisms (GCM) 10K type strain sequencing project: providing services to taxonomists for standard genome sequencing and annotation.</title>
        <authorList>
            <consortium name="The Broad Institute Genomics Platform"/>
            <consortium name="The Broad Institute Genome Sequencing Center for Infectious Disease"/>
            <person name="Wu L."/>
            <person name="Ma J."/>
        </authorList>
    </citation>
    <scope>NUCLEOTIDE SEQUENCE [LARGE SCALE GENOMIC DNA]</scope>
    <source>
        <strain evidence="4">CCUG 46385</strain>
    </source>
</reference>
<dbReference type="Gene3D" id="2.60.40.3680">
    <property type="match status" value="2"/>
</dbReference>
<evidence type="ECO:0000256" key="1">
    <source>
        <dbReference type="SAM" id="Phobius"/>
    </source>
</evidence>
<dbReference type="Proteomes" id="UP001595916">
    <property type="component" value="Unassembled WGS sequence"/>
</dbReference>
<dbReference type="RefSeq" id="WP_379788851.1">
    <property type="nucleotide sequence ID" value="NZ_JBHSHL010000043.1"/>
</dbReference>
<accession>A0ABV9QM74</accession>
<proteinExistence type="predicted"/>
<comment type="caution">
    <text evidence="3">The sequence shown here is derived from an EMBL/GenBank/DDBJ whole genome shotgun (WGS) entry which is preliminary data.</text>
</comment>
<sequence length="464" mass="54016">MKRWKKIAAFVLAGAVGALPGNTHANSAQIYFEGGTGVEHIVLKEDSPIRINSEELTFDFEKGEEIEVYGYRYPNLFASVYVKYEMENTSASPQKVDMVFPFVEDMERAIPFLAEDRIHIKDEETPIPFTFLTANYYDGYESKDHSIEEMIRQLKARKENTPGEFFKKNGVRIYRFIPAKTIPREKAQIVVTGILAPETKVLAIGPTHREGFQGTKMEISFATDSDDIFLVSFGKEINLLKAELKSWGPEEDRDLGEAGSFVPYEEDAEKFLETYFRKKWKEELSNRWQLENDLGDTFWREFCTELMQYLEGEKVLVAEELIRRFTGSKKAILLQYGISFAPNETKTVIIEYPTTSHTDTREDTHEIEYLLHPAKYWKSFENLTVNLIPPKSHPYIVDSSMKFKKEESGYTAFSQQLPQEDLRILLGTKPHLLWRKRMKKFLVPLLIVLLYFVRRRANRKRKMQ</sequence>
<evidence type="ECO:0008006" key="5">
    <source>
        <dbReference type="Google" id="ProtNLM"/>
    </source>
</evidence>
<feature type="transmembrane region" description="Helical" evidence="1">
    <location>
        <begin position="438"/>
        <end position="454"/>
    </location>
</feature>
<evidence type="ECO:0000313" key="3">
    <source>
        <dbReference type="EMBL" id="MFC4805303.1"/>
    </source>
</evidence>
<evidence type="ECO:0000313" key="4">
    <source>
        <dbReference type="Proteomes" id="UP001595916"/>
    </source>
</evidence>